<dbReference type="VEuPathDB" id="CryptoDB:Vbra_2797"/>
<proteinExistence type="predicted"/>
<keyword evidence="1" id="KW-0472">Membrane</keyword>
<evidence type="ECO:0000256" key="1">
    <source>
        <dbReference type="SAM" id="Phobius"/>
    </source>
</evidence>
<reference evidence="2 3" key="1">
    <citation type="submission" date="2014-11" db="EMBL/GenBank/DDBJ databases">
        <authorList>
            <person name="Zhu J."/>
            <person name="Qi W."/>
            <person name="Song R."/>
        </authorList>
    </citation>
    <scope>NUCLEOTIDE SEQUENCE [LARGE SCALE GENOMIC DNA]</scope>
</reference>
<dbReference type="Proteomes" id="UP000041254">
    <property type="component" value="Unassembled WGS sequence"/>
</dbReference>
<gene>
    <name evidence="2" type="ORF">Vbra_2797</name>
</gene>
<evidence type="ECO:0000313" key="2">
    <source>
        <dbReference type="EMBL" id="CEL98943.1"/>
    </source>
</evidence>
<keyword evidence="3" id="KW-1185">Reference proteome</keyword>
<dbReference type="EMBL" id="CDMY01000275">
    <property type="protein sequence ID" value="CEL98943.1"/>
    <property type="molecule type" value="Genomic_DNA"/>
</dbReference>
<name>A0A0G4ENV3_VITBC</name>
<sequence length="113" mass="12980">MPIEQRLAPDSVVSSALNQQDCFFFYNEFCHCNDPGDMLFIGSIKIWEVHECKEANVLQELFGKDTVEYILLPVGRCGIRVSFVGTIMLLIALPLLIGFLVYRWIRRRKAKAI</sequence>
<keyword evidence="1" id="KW-0812">Transmembrane</keyword>
<organism evidence="2 3">
    <name type="scientific">Vitrella brassicaformis (strain CCMP3155)</name>
    <dbReference type="NCBI Taxonomy" id="1169540"/>
    <lineage>
        <taxon>Eukaryota</taxon>
        <taxon>Sar</taxon>
        <taxon>Alveolata</taxon>
        <taxon>Colpodellida</taxon>
        <taxon>Vitrellaceae</taxon>
        <taxon>Vitrella</taxon>
    </lineage>
</organism>
<keyword evidence="1" id="KW-1133">Transmembrane helix</keyword>
<protein>
    <submittedName>
        <fullName evidence="2">Uncharacterized protein</fullName>
    </submittedName>
</protein>
<evidence type="ECO:0000313" key="3">
    <source>
        <dbReference type="Proteomes" id="UP000041254"/>
    </source>
</evidence>
<feature type="transmembrane region" description="Helical" evidence="1">
    <location>
        <begin position="81"/>
        <end position="105"/>
    </location>
</feature>
<dbReference type="InParanoid" id="A0A0G4ENV3"/>
<accession>A0A0G4ENV3</accession>
<dbReference type="AlphaFoldDB" id="A0A0G4ENV3"/>